<proteinExistence type="inferred from homology"/>
<dbReference type="GO" id="GO:0005874">
    <property type="term" value="C:microtubule"/>
    <property type="evidence" value="ECO:0007669"/>
    <property type="project" value="UniProtKB-KW"/>
</dbReference>
<dbReference type="AlphaFoldDB" id="A0AAD1T431"/>
<dbReference type="PROSITE" id="PS50067">
    <property type="entry name" value="KINESIN_MOTOR_2"/>
    <property type="match status" value="1"/>
</dbReference>
<keyword evidence="6 11" id="KW-0067">ATP-binding</keyword>
<feature type="compositionally biased region" description="Basic residues" evidence="14">
    <location>
        <begin position="594"/>
        <end position="604"/>
    </location>
</feature>
<name>A0AAD1T431_PELCU</name>
<dbReference type="PRINTS" id="PR00380">
    <property type="entry name" value="KINESINHEAVY"/>
</dbReference>
<dbReference type="InterPro" id="IPR001752">
    <property type="entry name" value="Kinesin_motor_dom"/>
</dbReference>
<dbReference type="SMART" id="SM00129">
    <property type="entry name" value="KISc"/>
    <property type="match status" value="1"/>
</dbReference>
<feature type="compositionally biased region" description="Basic and acidic residues" evidence="14">
    <location>
        <begin position="551"/>
        <end position="570"/>
    </location>
</feature>
<dbReference type="EMBL" id="OW240921">
    <property type="protein sequence ID" value="CAH2318867.1"/>
    <property type="molecule type" value="Genomic_DNA"/>
</dbReference>
<keyword evidence="3" id="KW-0963">Cytoplasm</keyword>
<keyword evidence="8 11" id="KW-0505">Motor protein</keyword>
<dbReference type="InterPro" id="IPR027640">
    <property type="entry name" value="Kinesin-like_fam"/>
</dbReference>
<feature type="domain" description="Kinesin motor" evidence="15">
    <location>
        <begin position="19"/>
        <end position="362"/>
    </location>
</feature>
<feature type="binding site" evidence="11">
    <location>
        <begin position="120"/>
        <end position="127"/>
    </location>
    <ligand>
        <name>ATP</name>
        <dbReference type="ChEBI" id="CHEBI:30616"/>
    </ligand>
</feature>
<dbReference type="InterPro" id="IPR027417">
    <property type="entry name" value="P-loop_NTPase"/>
</dbReference>
<dbReference type="GO" id="GO:0005524">
    <property type="term" value="F:ATP binding"/>
    <property type="evidence" value="ECO:0007669"/>
    <property type="project" value="UniProtKB-UniRule"/>
</dbReference>
<evidence type="ECO:0000256" key="2">
    <source>
        <dbReference type="ARBA" id="ARBA00004245"/>
    </source>
</evidence>
<dbReference type="GO" id="GO:0003777">
    <property type="term" value="F:microtubule motor activity"/>
    <property type="evidence" value="ECO:0007669"/>
    <property type="project" value="InterPro"/>
</dbReference>
<dbReference type="Pfam" id="PF00225">
    <property type="entry name" value="Kinesin"/>
    <property type="match status" value="1"/>
</dbReference>
<reference evidence="16" key="1">
    <citation type="submission" date="2022-03" db="EMBL/GenBank/DDBJ databases">
        <authorList>
            <person name="Alioto T."/>
            <person name="Alioto T."/>
            <person name="Gomez Garrido J."/>
        </authorList>
    </citation>
    <scope>NUCLEOTIDE SEQUENCE</scope>
</reference>
<feature type="region of interest" description="Disordered" evidence="14">
    <location>
        <begin position="809"/>
        <end position="870"/>
    </location>
</feature>
<evidence type="ECO:0000256" key="5">
    <source>
        <dbReference type="ARBA" id="ARBA00022741"/>
    </source>
</evidence>
<evidence type="ECO:0000256" key="7">
    <source>
        <dbReference type="ARBA" id="ARBA00023054"/>
    </source>
</evidence>
<evidence type="ECO:0000313" key="17">
    <source>
        <dbReference type="Proteomes" id="UP001295444"/>
    </source>
</evidence>
<organism evidence="16 17">
    <name type="scientific">Pelobates cultripes</name>
    <name type="common">Western spadefoot toad</name>
    <dbReference type="NCBI Taxonomy" id="61616"/>
    <lineage>
        <taxon>Eukaryota</taxon>
        <taxon>Metazoa</taxon>
        <taxon>Chordata</taxon>
        <taxon>Craniata</taxon>
        <taxon>Vertebrata</taxon>
        <taxon>Euteleostomi</taxon>
        <taxon>Amphibia</taxon>
        <taxon>Batrachia</taxon>
        <taxon>Anura</taxon>
        <taxon>Pelobatoidea</taxon>
        <taxon>Pelobatidae</taxon>
        <taxon>Pelobates</taxon>
    </lineage>
</organism>
<evidence type="ECO:0000256" key="14">
    <source>
        <dbReference type="SAM" id="MobiDB-lite"/>
    </source>
</evidence>
<evidence type="ECO:0000256" key="9">
    <source>
        <dbReference type="ARBA" id="ARBA00023212"/>
    </source>
</evidence>
<evidence type="ECO:0000256" key="4">
    <source>
        <dbReference type="ARBA" id="ARBA00022701"/>
    </source>
</evidence>
<evidence type="ECO:0000256" key="1">
    <source>
        <dbReference type="ARBA" id="ARBA00004123"/>
    </source>
</evidence>
<protein>
    <recommendedName>
        <fullName evidence="12">Kinesin-like protein</fullName>
    </recommendedName>
</protein>
<dbReference type="PANTHER" id="PTHR47968">
    <property type="entry name" value="CENTROMERE PROTEIN E"/>
    <property type="match status" value="1"/>
</dbReference>
<evidence type="ECO:0000256" key="6">
    <source>
        <dbReference type="ARBA" id="ARBA00022840"/>
    </source>
</evidence>
<keyword evidence="17" id="KW-1185">Reference proteome</keyword>
<dbReference type="GO" id="GO:0007018">
    <property type="term" value="P:microtubule-based movement"/>
    <property type="evidence" value="ECO:0007669"/>
    <property type="project" value="InterPro"/>
</dbReference>
<dbReference type="Gene3D" id="3.40.850.10">
    <property type="entry name" value="Kinesin motor domain"/>
    <property type="match status" value="1"/>
</dbReference>
<evidence type="ECO:0000256" key="8">
    <source>
        <dbReference type="ARBA" id="ARBA00023175"/>
    </source>
</evidence>
<evidence type="ECO:0000256" key="11">
    <source>
        <dbReference type="PROSITE-ProRule" id="PRU00283"/>
    </source>
</evidence>
<comment type="subcellular location">
    <subcellularLocation>
        <location evidence="2">Cytoplasm</location>
        <location evidence="2">Cytoskeleton</location>
    </subcellularLocation>
    <subcellularLocation>
        <location evidence="1">Nucleus</location>
    </subcellularLocation>
</comment>
<accession>A0AAD1T431</accession>
<evidence type="ECO:0000313" key="16">
    <source>
        <dbReference type="EMBL" id="CAH2318867.1"/>
    </source>
</evidence>
<evidence type="ECO:0000259" key="15">
    <source>
        <dbReference type="PROSITE" id="PS50067"/>
    </source>
</evidence>
<dbReference type="GO" id="GO:0000278">
    <property type="term" value="P:mitotic cell cycle"/>
    <property type="evidence" value="ECO:0007669"/>
    <property type="project" value="UniProtKB-ARBA"/>
</dbReference>
<evidence type="ECO:0000256" key="10">
    <source>
        <dbReference type="ARBA" id="ARBA00023242"/>
    </source>
</evidence>
<feature type="non-terminal residue" evidence="16">
    <location>
        <position position="1"/>
    </location>
</feature>
<sequence>CTSGYLKNMTAGTNPEEGNVSVVVRVRPPNSREQEGNQSSVVQVVDDSILIFDPDEPDTSGVFSSLKGYDGVKRKGKDLKFIFDRVFGENATQQDVFEHTTKEILDGVLNGYNCSVFAYGATGAGKTHTMLGTAADPGVMYLTMVELYRRIEAIEEEKQCEVLISYLEVYNEQIQDLLAPKGTLAIREDPQKGVVIQGLSFHQPKSADQLLQMLASGNLNRTQHPTDANASSSRSHAVFQIYVKQQDRTASINQDVRVAKMSLIDLAGSERASTTNAKGERLREGANINRSLLALINVINALADAKSRKAHIPYRDSKLTRLLKDSIGGNCRTVMIAAVSPSSLSYDDTYNTLKYANRAKEIKLSLKSNVISLDCHISKYAIVCEELKAEVAELKEKLRLYEMKEVCPGQPDDLSEDKSPEHKRSFRIEEPTCTSSPEQGFITGTQAPAARSSQRLNQKLIKLWLKDKEDQESRSSSFAGEEEKASLCMSSESATSDHERLVKALLSMVRKQHDILKGADLLTADLDTEMQELEHLVLGGSSVDSMESIESEQKTEVCESDASKHLEEKGLQLPSIDDGEVDKQEVVVDPAPPARKRNPVKRNRREILPDASPSLKSPMVPIKRRRQAESCTPSKAKGPPVPSTPEVRVKRPRKSSIPSRSRITLRSSTQMFSYKSNEPSIGQPLKQTSVCTPKHILQVKPDVSSRTVTKARMPLGTSAAQNCASVPPVALSVRDLNTTFDLSDEICSAPILDKTMSFGASEFSGWENVDSRNIDSTFGKSSDVAVFTMNGLSVKHSISAQLASATKSYAHRRRRSSSSSSLRVGSAAVSHGRTSRLTLGTVKKPQRPPTIAESCSPRGQSGKKTGKGSVAFGRTMSAIPGNRFMQVAAVKS</sequence>
<keyword evidence="5 11" id="KW-0547">Nucleotide-binding</keyword>
<dbReference type="Proteomes" id="UP001295444">
    <property type="component" value="Chromosome 10"/>
</dbReference>
<dbReference type="GO" id="GO:0005819">
    <property type="term" value="C:spindle"/>
    <property type="evidence" value="ECO:0007669"/>
    <property type="project" value="UniProtKB-ARBA"/>
</dbReference>
<dbReference type="CDD" id="cd01370">
    <property type="entry name" value="KISc_KIP3_like"/>
    <property type="match status" value="1"/>
</dbReference>
<feature type="coiled-coil region" evidence="13">
    <location>
        <begin position="377"/>
        <end position="404"/>
    </location>
</feature>
<dbReference type="PANTHER" id="PTHR47968:SF71">
    <property type="entry name" value="KINESIN-LIKE PROTEIN"/>
    <property type="match status" value="1"/>
</dbReference>
<comment type="similarity">
    <text evidence="11 12">Belongs to the TRAFAC class myosin-kinesin ATPase superfamily. Kinesin family.</text>
</comment>
<dbReference type="GO" id="GO:0005634">
    <property type="term" value="C:nucleus"/>
    <property type="evidence" value="ECO:0007669"/>
    <property type="project" value="UniProtKB-SubCell"/>
</dbReference>
<dbReference type="InterPro" id="IPR019821">
    <property type="entry name" value="Kinesin_motor_CS"/>
</dbReference>
<keyword evidence="4 12" id="KW-0493">Microtubule</keyword>
<dbReference type="FunFam" id="3.40.850.10:FF:000027">
    <property type="entry name" value="Kinesin-like protein"/>
    <property type="match status" value="1"/>
</dbReference>
<evidence type="ECO:0000256" key="13">
    <source>
        <dbReference type="SAM" id="Coils"/>
    </source>
</evidence>
<keyword evidence="9" id="KW-0206">Cytoskeleton</keyword>
<dbReference type="GO" id="GO:0008017">
    <property type="term" value="F:microtubule binding"/>
    <property type="evidence" value="ECO:0007669"/>
    <property type="project" value="InterPro"/>
</dbReference>
<feature type="region of interest" description="Disordered" evidence="14">
    <location>
        <begin position="544"/>
        <end position="660"/>
    </location>
</feature>
<gene>
    <name evidence="16" type="ORF">PECUL_23A040980</name>
</gene>
<evidence type="ECO:0000256" key="12">
    <source>
        <dbReference type="RuleBase" id="RU000394"/>
    </source>
</evidence>
<keyword evidence="7 13" id="KW-0175">Coiled coil</keyword>
<dbReference type="SUPFAM" id="SSF52540">
    <property type="entry name" value="P-loop containing nucleoside triphosphate hydrolases"/>
    <property type="match status" value="1"/>
</dbReference>
<dbReference type="PROSITE" id="PS00411">
    <property type="entry name" value="KINESIN_MOTOR_1"/>
    <property type="match status" value="1"/>
</dbReference>
<evidence type="ECO:0000256" key="3">
    <source>
        <dbReference type="ARBA" id="ARBA00022490"/>
    </source>
</evidence>
<keyword evidence="10" id="KW-0539">Nucleus</keyword>
<dbReference type="InterPro" id="IPR036961">
    <property type="entry name" value="Kinesin_motor_dom_sf"/>
</dbReference>